<evidence type="ECO:0000313" key="6">
    <source>
        <dbReference type="Proteomes" id="UP000036403"/>
    </source>
</evidence>
<dbReference type="InterPro" id="IPR005814">
    <property type="entry name" value="Aminotrans_3"/>
</dbReference>
<dbReference type="PaxDb" id="67767-A0A0J7KW42"/>
<dbReference type="PIRSF" id="PIRSF000521">
    <property type="entry name" value="Transaminase_4ab_Lys_Orn"/>
    <property type="match status" value="1"/>
</dbReference>
<dbReference type="PANTHER" id="PTHR45688">
    <property type="match status" value="1"/>
</dbReference>
<dbReference type="SUPFAM" id="SSF53383">
    <property type="entry name" value="PLP-dependent transferases"/>
    <property type="match status" value="1"/>
</dbReference>
<comment type="similarity">
    <text evidence="1 3">Belongs to the class-III pyridoxal-phosphate-dependent aminotransferase family.</text>
</comment>
<protein>
    <submittedName>
        <fullName evidence="5">Alanine--glyoxylate aminotransferase 2-like protein</fullName>
    </submittedName>
</protein>
<evidence type="ECO:0000313" key="5">
    <source>
        <dbReference type="EMBL" id="KMQ94516.1"/>
    </source>
</evidence>
<name>A0A0J7KW42_LASNI</name>
<dbReference type="GO" id="GO:0005739">
    <property type="term" value="C:mitochondrion"/>
    <property type="evidence" value="ECO:0007669"/>
    <property type="project" value="TreeGrafter"/>
</dbReference>
<keyword evidence="6" id="KW-1185">Reference proteome</keyword>
<dbReference type="GO" id="GO:0008483">
    <property type="term" value="F:transaminase activity"/>
    <property type="evidence" value="ECO:0007669"/>
    <property type="project" value="UniProtKB-KW"/>
</dbReference>
<dbReference type="Gene3D" id="3.90.1150.10">
    <property type="entry name" value="Aspartate Aminotransferase, domain 1"/>
    <property type="match status" value="2"/>
</dbReference>
<dbReference type="InterPro" id="IPR049704">
    <property type="entry name" value="Aminotrans_3_PPA_site"/>
</dbReference>
<evidence type="ECO:0000256" key="1">
    <source>
        <dbReference type="ARBA" id="ARBA00008954"/>
    </source>
</evidence>
<evidence type="ECO:0000256" key="2">
    <source>
        <dbReference type="ARBA" id="ARBA00022898"/>
    </source>
</evidence>
<sequence>CQSNLEQNSTMESLEQMPKSDTIRLRDRHIGQSCKLFYKSNPLKIVRAEGQYMYDEKGNRYLDCINNVAHELYALHVPPEMKIPSKVNETNMKRTSIRLSTLNRQGRRASMNTEIERIQQIRTNRMWTSDSFHHGGNRIHRHKDLVAVLGGAPCPDVYRGKYRSIDYVGEDLGVKYAEDVKQICDDIKAEGRGVCAYIAESLISVGGQILPPQNYFRNAYKHVREAGGVCIADEVQVGFGRVGTHMWAFQLYGEDVVPDIVTMGKPMGNGHPVAAVITTPEIARSFRDTGIEYFNTYGGNPVSCAMANAVMEVIERENLQENALKVGNHLIAELKKLAKRRKIIGDVRGAGLFVGIELVRDRIKRIPATAEAKHVVSRMKEKKILVSNDGPDNNVLKLKPPMVFSIENVNHFVSVLDEVLEEVDIDFDEEPEITTTIIKATISSIEVDTTTSVNSGNSLFVRAN</sequence>
<reference evidence="5 6" key="1">
    <citation type="submission" date="2015-04" db="EMBL/GenBank/DDBJ databases">
        <title>Lasius niger genome sequencing.</title>
        <authorList>
            <person name="Konorov E.A."/>
            <person name="Nikitin M.A."/>
            <person name="Kirill M.V."/>
            <person name="Chang P."/>
        </authorList>
    </citation>
    <scope>NUCLEOTIDE SEQUENCE [LARGE SCALE GENOMIC DNA]</scope>
    <source>
        <tissue evidence="5">Whole</tissue>
    </source>
</reference>
<dbReference type="CDD" id="cd00610">
    <property type="entry name" value="OAT_like"/>
    <property type="match status" value="1"/>
</dbReference>
<dbReference type="OrthoDB" id="10261433at2759"/>
<feature type="compositionally biased region" description="Polar residues" evidence="4">
    <location>
        <begin position="1"/>
        <end position="13"/>
    </location>
</feature>
<keyword evidence="2 3" id="KW-0663">Pyridoxal phosphate</keyword>
<dbReference type="Pfam" id="PF00202">
    <property type="entry name" value="Aminotran_3"/>
    <property type="match status" value="1"/>
</dbReference>
<proteinExistence type="inferred from homology"/>
<organism evidence="5 6">
    <name type="scientific">Lasius niger</name>
    <name type="common">Black garden ant</name>
    <dbReference type="NCBI Taxonomy" id="67767"/>
    <lineage>
        <taxon>Eukaryota</taxon>
        <taxon>Metazoa</taxon>
        <taxon>Ecdysozoa</taxon>
        <taxon>Arthropoda</taxon>
        <taxon>Hexapoda</taxon>
        <taxon>Insecta</taxon>
        <taxon>Pterygota</taxon>
        <taxon>Neoptera</taxon>
        <taxon>Endopterygota</taxon>
        <taxon>Hymenoptera</taxon>
        <taxon>Apocrita</taxon>
        <taxon>Aculeata</taxon>
        <taxon>Formicoidea</taxon>
        <taxon>Formicidae</taxon>
        <taxon>Formicinae</taxon>
        <taxon>Lasius</taxon>
        <taxon>Lasius</taxon>
    </lineage>
</organism>
<feature type="non-terminal residue" evidence="5">
    <location>
        <position position="1"/>
    </location>
</feature>
<keyword evidence="5" id="KW-0032">Aminotransferase</keyword>
<feature type="region of interest" description="Disordered" evidence="4">
    <location>
        <begin position="1"/>
        <end position="21"/>
    </location>
</feature>
<dbReference type="Gene3D" id="3.40.640.10">
    <property type="entry name" value="Type I PLP-dependent aspartate aminotransferase-like (Major domain)"/>
    <property type="match status" value="1"/>
</dbReference>
<comment type="caution">
    <text evidence="5">The sequence shown here is derived from an EMBL/GenBank/DDBJ whole genome shotgun (WGS) entry which is preliminary data.</text>
</comment>
<evidence type="ECO:0000256" key="4">
    <source>
        <dbReference type="SAM" id="MobiDB-lite"/>
    </source>
</evidence>
<dbReference type="AlphaFoldDB" id="A0A0J7KW42"/>
<dbReference type="InterPro" id="IPR015421">
    <property type="entry name" value="PyrdxlP-dep_Trfase_major"/>
</dbReference>
<dbReference type="Proteomes" id="UP000036403">
    <property type="component" value="Unassembled WGS sequence"/>
</dbReference>
<evidence type="ECO:0000256" key="3">
    <source>
        <dbReference type="RuleBase" id="RU003560"/>
    </source>
</evidence>
<dbReference type="InterPro" id="IPR015424">
    <property type="entry name" value="PyrdxlP-dep_Trfase"/>
</dbReference>
<dbReference type="PANTHER" id="PTHR45688:SF13">
    <property type="entry name" value="ALANINE--GLYOXYLATE AMINOTRANSFERASE 2-LIKE"/>
    <property type="match status" value="1"/>
</dbReference>
<dbReference type="EMBL" id="LBMM01002657">
    <property type="protein sequence ID" value="KMQ94516.1"/>
    <property type="molecule type" value="Genomic_DNA"/>
</dbReference>
<accession>A0A0J7KW42</accession>
<dbReference type="InterPro" id="IPR015422">
    <property type="entry name" value="PyrdxlP-dep_Trfase_small"/>
</dbReference>
<dbReference type="PROSITE" id="PS00600">
    <property type="entry name" value="AA_TRANSFER_CLASS_3"/>
    <property type="match status" value="1"/>
</dbReference>
<keyword evidence="5" id="KW-0808">Transferase</keyword>
<dbReference type="STRING" id="67767.A0A0J7KW42"/>
<gene>
    <name evidence="5" type="ORF">RF55_5327</name>
</gene>
<dbReference type="GO" id="GO:0030170">
    <property type="term" value="F:pyridoxal phosphate binding"/>
    <property type="evidence" value="ECO:0007669"/>
    <property type="project" value="InterPro"/>
</dbReference>